<dbReference type="PANTHER" id="PTHR36922:SF1">
    <property type="entry name" value="DUF1993 DOMAIN-CONTAINING PROTEIN"/>
    <property type="match status" value="1"/>
</dbReference>
<evidence type="ECO:0000313" key="2">
    <source>
        <dbReference type="Proteomes" id="UP000094025"/>
    </source>
</evidence>
<sequence>MPLTMYKLSIPAFKRGFSALGGLLDKAEAFAVESGTPLDELFNARLAPDMLPLSGQIQRASDTSKNAIARLTTLEVPRFPDDEKSFADLQARIVKTVAFLETVAAEDLDGSETREVTLSFPTLKVTFSGEDYLLKFVLPNFYFHLTTAYDILRHKGVPIGKADFIGSLE</sequence>
<dbReference type="PANTHER" id="PTHR36922">
    <property type="entry name" value="BLL2446 PROTEIN"/>
    <property type="match status" value="1"/>
</dbReference>
<dbReference type="InterPro" id="IPR034660">
    <property type="entry name" value="DinB/YfiT-like"/>
</dbReference>
<dbReference type="OrthoDB" id="338237at2"/>
<dbReference type="STRING" id="1472378.AU381_21420"/>
<evidence type="ECO:0008006" key="3">
    <source>
        <dbReference type="Google" id="ProtNLM"/>
    </source>
</evidence>
<dbReference type="Proteomes" id="UP000094025">
    <property type="component" value="Unassembled WGS sequence"/>
</dbReference>
<proteinExistence type="predicted"/>
<organism evidence="1 2">
    <name type="scientific">Sinorhizobium glycinis</name>
    <dbReference type="NCBI Taxonomy" id="1472378"/>
    <lineage>
        <taxon>Bacteria</taxon>
        <taxon>Pseudomonadati</taxon>
        <taxon>Pseudomonadota</taxon>
        <taxon>Alphaproteobacteria</taxon>
        <taxon>Hyphomicrobiales</taxon>
        <taxon>Rhizobiaceae</taxon>
        <taxon>Sinorhizobium/Ensifer group</taxon>
        <taxon>Sinorhizobium</taxon>
    </lineage>
</organism>
<reference evidence="1 2" key="1">
    <citation type="journal article" date="2016" name="Int. J. Syst. Evol. Microbiol.">
        <title>Ensifer glycinis sp. nov., an novel rhizobial species associated with Glycine spp.</title>
        <authorList>
            <person name="Yan H."/>
            <person name="Yan J."/>
            <person name="Sui X.H."/>
            <person name="Wang E.T."/>
            <person name="Chen W.X."/>
            <person name="Zhang X.X."/>
            <person name="Chen W.F."/>
        </authorList>
    </citation>
    <scope>NUCLEOTIDE SEQUENCE [LARGE SCALE GENOMIC DNA]</scope>
    <source>
        <strain evidence="1 2">CCBAU 23380</strain>
    </source>
</reference>
<dbReference type="InterPro" id="IPR018531">
    <property type="entry name" value="DUF1993"/>
</dbReference>
<dbReference type="Gene3D" id="1.20.120.450">
    <property type="entry name" value="dinb family like domain"/>
    <property type="match status" value="1"/>
</dbReference>
<dbReference type="RefSeq" id="WP_064242698.1">
    <property type="nucleotide sequence ID" value="NZ_LPUX01000061.1"/>
</dbReference>
<keyword evidence="2" id="KW-1185">Reference proteome</keyword>
<comment type="caution">
    <text evidence="1">The sequence shown here is derived from an EMBL/GenBank/DDBJ whole genome shotgun (WGS) entry which is preliminary data.</text>
</comment>
<dbReference type="SUPFAM" id="SSF109854">
    <property type="entry name" value="DinB/YfiT-like putative metalloenzymes"/>
    <property type="match status" value="1"/>
</dbReference>
<dbReference type="AlphaFoldDB" id="A0A178XSI9"/>
<name>A0A178XSI9_9HYPH</name>
<evidence type="ECO:0000313" key="1">
    <source>
        <dbReference type="EMBL" id="OAP38156.1"/>
    </source>
</evidence>
<dbReference type="EMBL" id="LPUX01000061">
    <property type="protein sequence ID" value="OAP38156.1"/>
    <property type="molecule type" value="Genomic_DNA"/>
</dbReference>
<protein>
    <recommendedName>
        <fullName evidence="3">DUF1993 domain-containing protein</fullName>
    </recommendedName>
</protein>
<dbReference type="Pfam" id="PF09351">
    <property type="entry name" value="DUF1993"/>
    <property type="match status" value="1"/>
</dbReference>
<gene>
    <name evidence="1" type="ORF">AU381_21420</name>
</gene>
<accession>A0A178XSI9</accession>